<evidence type="ECO:0000259" key="2">
    <source>
        <dbReference type="Pfam" id="PF07727"/>
    </source>
</evidence>
<dbReference type="EMBL" id="BPVZ01000220">
    <property type="protein sequence ID" value="GKV47024.1"/>
    <property type="molecule type" value="Genomic_DNA"/>
</dbReference>
<feature type="transmembrane region" description="Helical" evidence="1">
    <location>
        <begin position="234"/>
        <end position="255"/>
    </location>
</feature>
<dbReference type="PANTHER" id="PTHR11439">
    <property type="entry name" value="GAG-POL-RELATED RETROTRANSPOSON"/>
    <property type="match status" value="1"/>
</dbReference>
<accession>A0AAV5MCT6</accession>
<sequence length="301" mass="33461">MLSLLSNFQVSFFDQPSYFTNPSVEVFPSDFDVGTSNELYNVSPHASTGSTEDDLPAGNVLDNFEPSFTFSSISPIDVAYDIIESPNELVVPSSSRLTRARLVAKAFIQEYGIDYEETFAPVAHLPSVCSLLAIAVIQRSKLFQMDVKNSFLNGDLEEEVYMKSPPGLNHPPNKILGLEVTSSDDGYLLSQVKYAFDLVSKAELNDSKNVSTPIEPNVKLTPMYGFSLSDPTHYLQLVGSLVYFTMIHLDIAYAVHIVSEFMASPRSTYYVAVLRIICYVKGTLFHGFTFLLTHLLNFVLT</sequence>
<keyword evidence="4" id="KW-1185">Reference proteome</keyword>
<reference evidence="3 4" key="1">
    <citation type="journal article" date="2021" name="Commun. Biol.">
        <title>The genome of Shorea leprosula (Dipterocarpaceae) highlights the ecological relevance of drought in aseasonal tropical rainforests.</title>
        <authorList>
            <person name="Ng K.K.S."/>
            <person name="Kobayashi M.J."/>
            <person name="Fawcett J.A."/>
            <person name="Hatakeyama M."/>
            <person name="Paape T."/>
            <person name="Ng C.H."/>
            <person name="Ang C.C."/>
            <person name="Tnah L.H."/>
            <person name="Lee C.T."/>
            <person name="Nishiyama T."/>
            <person name="Sese J."/>
            <person name="O'Brien M.J."/>
            <person name="Copetti D."/>
            <person name="Mohd Noor M.I."/>
            <person name="Ong R.C."/>
            <person name="Putra M."/>
            <person name="Sireger I.Z."/>
            <person name="Indrioko S."/>
            <person name="Kosugi Y."/>
            <person name="Izuno A."/>
            <person name="Isagi Y."/>
            <person name="Lee S.L."/>
            <person name="Shimizu K.K."/>
        </authorList>
    </citation>
    <scope>NUCLEOTIDE SEQUENCE [LARGE SCALE GENOMIC DNA]</scope>
    <source>
        <strain evidence="3">214</strain>
    </source>
</reference>
<feature type="domain" description="Reverse transcriptase Ty1/copia-type" evidence="2">
    <location>
        <begin position="99"/>
        <end position="172"/>
    </location>
</feature>
<gene>
    <name evidence="3" type="ORF">SLEP1_g53967</name>
</gene>
<evidence type="ECO:0000256" key="1">
    <source>
        <dbReference type="SAM" id="Phobius"/>
    </source>
</evidence>
<comment type="caution">
    <text evidence="3">The sequence shown here is derived from an EMBL/GenBank/DDBJ whole genome shotgun (WGS) entry which is preliminary data.</text>
</comment>
<evidence type="ECO:0000313" key="4">
    <source>
        <dbReference type="Proteomes" id="UP001054252"/>
    </source>
</evidence>
<organism evidence="3 4">
    <name type="scientific">Rubroshorea leprosula</name>
    <dbReference type="NCBI Taxonomy" id="152421"/>
    <lineage>
        <taxon>Eukaryota</taxon>
        <taxon>Viridiplantae</taxon>
        <taxon>Streptophyta</taxon>
        <taxon>Embryophyta</taxon>
        <taxon>Tracheophyta</taxon>
        <taxon>Spermatophyta</taxon>
        <taxon>Magnoliopsida</taxon>
        <taxon>eudicotyledons</taxon>
        <taxon>Gunneridae</taxon>
        <taxon>Pentapetalae</taxon>
        <taxon>rosids</taxon>
        <taxon>malvids</taxon>
        <taxon>Malvales</taxon>
        <taxon>Dipterocarpaceae</taxon>
        <taxon>Rubroshorea</taxon>
    </lineage>
</organism>
<protein>
    <recommendedName>
        <fullName evidence="2">Reverse transcriptase Ty1/copia-type domain-containing protein</fullName>
    </recommendedName>
</protein>
<keyword evidence="1" id="KW-1133">Transmembrane helix</keyword>
<name>A0AAV5MCT6_9ROSI</name>
<keyword evidence="1" id="KW-0472">Membrane</keyword>
<feature type="transmembrane region" description="Helical" evidence="1">
    <location>
        <begin position="276"/>
        <end position="300"/>
    </location>
</feature>
<dbReference type="InterPro" id="IPR013103">
    <property type="entry name" value="RVT_2"/>
</dbReference>
<dbReference type="AlphaFoldDB" id="A0AAV5MCT6"/>
<dbReference type="Proteomes" id="UP001054252">
    <property type="component" value="Unassembled WGS sequence"/>
</dbReference>
<dbReference type="Pfam" id="PF07727">
    <property type="entry name" value="RVT_2"/>
    <property type="match status" value="1"/>
</dbReference>
<dbReference type="PANTHER" id="PTHR11439:SF461">
    <property type="entry name" value="OS10G0432200 PROTEIN"/>
    <property type="match status" value="1"/>
</dbReference>
<evidence type="ECO:0000313" key="3">
    <source>
        <dbReference type="EMBL" id="GKV47024.1"/>
    </source>
</evidence>
<proteinExistence type="predicted"/>
<keyword evidence="1" id="KW-0812">Transmembrane</keyword>